<keyword evidence="1" id="KW-1133">Transmembrane helix</keyword>
<organism evidence="2 3">
    <name type="scientific">Vibrio paucivorans</name>
    <dbReference type="NCBI Taxonomy" id="2829489"/>
    <lineage>
        <taxon>Bacteria</taxon>
        <taxon>Pseudomonadati</taxon>
        <taxon>Pseudomonadota</taxon>
        <taxon>Gammaproteobacteria</taxon>
        <taxon>Vibrionales</taxon>
        <taxon>Vibrionaceae</taxon>
        <taxon>Vibrio</taxon>
    </lineage>
</organism>
<gene>
    <name evidence="2" type="ORF">MD483_23680</name>
</gene>
<dbReference type="AlphaFoldDB" id="A0A9X3CJE8"/>
<dbReference type="RefSeq" id="WP_265689832.1">
    <property type="nucleotide sequence ID" value="NZ_JAKRRX010000460.1"/>
</dbReference>
<reference evidence="2" key="1">
    <citation type="submission" date="2022-02" db="EMBL/GenBank/DDBJ databases">
        <title>Vibrio sp. nov., a new bacterium isolated from Bohai sea, China.</title>
        <authorList>
            <person name="Yuan Y."/>
        </authorList>
    </citation>
    <scope>NUCLEOTIDE SEQUENCE</scope>
    <source>
        <strain evidence="2">DBSS07</strain>
    </source>
</reference>
<keyword evidence="1" id="KW-0812">Transmembrane</keyword>
<sequence length="76" mass="8789">LAGLIVKYVLDKKFIFQYTVETHSKDAITFFFYSAMGVVTTMIFWVTEYLFDAYFESKTMRYVGAVIGLSIGYITK</sequence>
<feature type="non-terminal residue" evidence="2">
    <location>
        <position position="76"/>
    </location>
</feature>
<proteinExistence type="predicted"/>
<dbReference type="EMBL" id="JAKRRX010000460">
    <property type="protein sequence ID" value="MCW8336801.1"/>
    <property type="molecule type" value="Genomic_DNA"/>
</dbReference>
<feature type="non-terminal residue" evidence="2">
    <location>
        <position position="1"/>
    </location>
</feature>
<dbReference type="Proteomes" id="UP001155586">
    <property type="component" value="Unassembled WGS sequence"/>
</dbReference>
<accession>A0A9X3CJE8</accession>
<feature type="transmembrane region" description="Helical" evidence="1">
    <location>
        <begin position="30"/>
        <end position="51"/>
    </location>
</feature>
<keyword evidence="3" id="KW-1185">Reference proteome</keyword>
<name>A0A9X3CJE8_9VIBR</name>
<evidence type="ECO:0000313" key="3">
    <source>
        <dbReference type="Proteomes" id="UP001155586"/>
    </source>
</evidence>
<comment type="caution">
    <text evidence="2">The sequence shown here is derived from an EMBL/GenBank/DDBJ whole genome shotgun (WGS) entry which is preliminary data.</text>
</comment>
<keyword evidence="1" id="KW-0472">Membrane</keyword>
<evidence type="ECO:0000313" key="2">
    <source>
        <dbReference type="EMBL" id="MCW8336801.1"/>
    </source>
</evidence>
<evidence type="ECO:0000256" key="1">
    <source>
        <dbReference type="SAM" id="Phobius"/>
    </source>
</evidence>
<protein>
    <submittedName>
        <fullName evidence="2">GtrA family protein</fullName>
    </submittedName>
</protein>
<dbReference type="NCBIfam" id="NF037976">
    <property type="entry name" value="gtrA_1"/>
    <property type="match status" value="1"/>
</dbReference>